<accession>A0ABV8U2Y3</accession>
<keyword evidence="2" id="KW-1185">Reference proteome</keyword>
<sequence length="98" mass="10622">MKIDPEFVAEQANKIRAHADDIDADYKDHDEQASTGGTFSTIFNEISDNAIDAISVSVMLNAEAVSDYAAGLDIHVKNIVEADENAAQNLNELVPIMD</sequence>
<comment type="caution">
    <text evidence="1">The sequence shown here is derived from an EMBL/GenBank/DDBJ whole genome shotgun (WGS) entry which is preliminary data.</text>
</comment>
<name>A0ABV8U2Y3_9ACTN</name>
<dbReference type="RefSeq" id="WP_380624465.1">
    <property type="nucleotide sequence ID" value="NZ_JBHSDK010000033.1"/>
</dbReference>
<evidence type="ECO:0000313" key="2">
    <source>
        <dbReference type="Proteomes" id="UP001595823"/>
    </source>
</evidence>
<organism evidence="1 2">
    <name type="scientific">Salininema proteolyticum</name>
    <dbReference type="NCBI Taxonomy" id="1607685"/>
    <lineage>
        <taxon>Bacteria</taxon>
        <taxon>Bacillati</taxon>
        <taxon>Actinomycetota</taxon>
        <taxon>Actinomycetes</taxon>
        <taxon>Glycomycetales</taxon>
        <taxon>Glycomycetaceae</taxon>
        <taxon>Salininema</taxon>
    </lineage>
</organism>
<reference evidence="2" key="1">
    <citation type="journal article" date="2019" name="Int. J. Syst. Evol. Microbiol.">
        <title>The Global Catalogue of Microorganisms (GCM) 10K type strain sequencing project: providing services to taxonomists for standard genome sequencing and annotation.</title>
        <authorList>
            <consortium name="The Broad Institute Genomics Platform"/>
            <consortium name="The Broad Institute Genome Sequencing Center for Infectious Disease"/>
            <person name="Wu L."/>
            <person name="Ma J."/>
        </authorList>
    </citation>
    <scope>NUCLEOTIDE SEQUENCE [LARGE SCALE GENOMIC DNA]</scope>
    <source>
        <strain evidence="2">IBRC-M 10908</strain>
    </source>
</reference>
<protein>
    <submittedName>
        <fullName evidence="1">Uncharacterized protein</fullName>
    </submittedName>
</protein>
<evidence type="ECO:0000313" key="1">
    <source>
        <dbReference type="EMBL" id="MFC4337454.1"/>
    </source>
</evidence>
<gene>
    <name evidence="1" type="ORF">ACFPET_19845</name>
</gene>
<dbReference type="EMBL" id="JBHSDK010000033">
    <property type="protein sequence ID" value="MFC4337454.1"/>
    <property type="molecule type" value="Genomic_DNA"/>
</dbReference>
<dbReference type="Proteomes" id="UP001595823">
    <property type="component" value="Unassembled WGS sequence"/>
</dbReference>
<proteinExistence type="predicted"/>